<evidence type="ECO:0008006" key="2">
    <source>
        <dbReference type="Google" id="ProtNLM"/>
    </source>
</evidence>
<proteinExistence type="predicted"/>
<name>A0A060CUQ8_HELPX</name>
<dbReference type="AlphaFoldDB" id="A0A060CUQ8"/>
<protein>
    <recommendedName>
        <fullName evidence="2">Mobilization protein</fullName>
    </recommendedName>
</protein>
<sequence length="151" mass="17224">MKNPRLYRRSKQKEGAKRMEFLLDVRCVQILNDLKTRHNKSYTKIVENLILNSQISFYKQQKITSALGSLAMLYSSLNATCSNFNQIAYHLNSATLLGENVIHLGLLQDIETQLKAWSEKTKILNLAIKKSAFIVAHCLKGDKKILKGMNL</sequence>
<dbReference type="EMBL" id="KF861866">
    <property type="protein sequence ID" value="AIA99037.1"/>
    <property type="molecule type" value="Genomic_DNA"/>
</dbReference>
<accession>A0A060CUQ8</accession>
<organism evidence="1">
    <name type="scientific">Helicobacter pylori</name>
    <name type="common">Campylobacter pylori</name>
    <dbReference type="NCBI Taxonomy" id="210"/>
    <lineage>
        <taxon>Bacteria</taxon>
        <taxon>Pseudomonadati</taxon>
        <taxon>Campylobacterota</taxon>
        <taxon>Epsilonproteobacteria</taxon>
        <taxon>Campylobacterales</taxon>
        <taxon>Helicobacteraceae</taxon>
        <taxon>Helicobacter</taxon>
    </lineage>
</organism>
<dbReference type="RefSeq" id="WP_000795452.1">
    <property type="nucleotide sequence ID" value="NZ_CP071977.1"/>
</dbReference>
<evidence type="ECO:0000313" key="1">
    <source>
        <dbReference type="EMBL" id="AIA99037.1"/>
    </source>
</evidence>
<gene>
    <name evidence="1" type="ORF">6_28C_ICEHptfs4b_22</name>
</gene>
<reference evidence="1" key="1">
    <citation type="journal article" date="2014" name="BMC Genomics">
        <title>A comprehensive analysis of Helicobacter pylori plasticity zones reveals that they are integrating conjugative elements with intermediate integration specificity.</title>
        <authorList>
            <person name="Fischer W."/>
            <person name="Breithaupt U."/>
            <person name="Kern B."/>
            <person name="Smith S.I."/>
            <person name="Spicher C."/>
            <person name="Haas R."/>
        </authorList>
    </citation>
    <scope>NUCLEOTIDE SEQUENCE</scope>
    <source>
        <strain evidence="1">6_28C</strain>
    </source>
</reference>